<dbReference type="InterPro" id="IPR022398">
    <property type="entry name" value="Peptidase_S8_His-AS"/>
</dbReference>
<dbReference type="PROSITE" id="PS00137">
    <property type="entry name" value="SUBTILASE_HIS"/>
    <property type="match status" value="1"/>
</dbReference>
<keyword evidence="5" id="KW-1185">Reference proteome</keyword>
<dbReference type="SUPFAM" id="SSF52743">
    <property type="entry name" value="Subtilisin-like"/>
    <property type="match status" value="1"/>
</dbReference>
<gene>
    <name evidence="4" type="ORF">M9Y10_037728</name>
</gene>
<reference evidence="4 5" key="1">
    <citation type="submission" date="2024-04" db="EMBL/GenBank/DDBJ databases">
        <title>Tritrichomonas musculus Genome.</title>
        <authorList>
            <person name="Alves-Ferreira E."/>
            <person name="Grigg M."/>
            <person name="Lorenzi H."/>
            <person name="Galac M."/>
        </authorList>
    </citation>
    <scope>NUCLEOTIDE SEQUENCE [LARGE SCALE GENOMIC DNA]</scope>
    <source>
        <strain evidence="4 5">EAF2021</strain>
    </source>
</reference>
<dbReference type="PANTHER" id="PTHR43399:SF4">
    <property type="entry name" value="CELL WALL-ASSOCIATED PROTEASE"/>
    <property type="match status" value="1"/>
</dbReference>
<dbReference type="EMBL" id="JAPFFF010000065">
    <property type="protein sequence ID" value="KAK8836469.1"/>
    <property type="molecule type" value="Genomic_DNA"/>
</dbReference>
<protein>
    <recommendedName>
        <fullName evidence="3">Peptidase S8/S53 domain-containing protein</fullName>
    </recommendedName>
</protein>
<evidence type="ECO:0000256" key="2">
    <source>
        <dbReference type="PROSITE-ProRule" id="PRU01240"/>
    </source>
</evidence>
<proteinExistence type="inferred from homology"/>
<dbReference type="InterPro" id="IPR000209">
    <property type="entry name" value="Peptidase_S8/S53_dom"/>
</dbReference>
<comment type="caution">
    <text evidence="4">The sequence shown here is derived from an EMBL/GenBank/DDBJ whole genome shotgun (WGS) entry which is preliminary data.</text>
</comment>
<organism evidence="4 5">
    <name type="scientific">Tritrichomonas musculus</name>
    <dbReference type="NCBI Taxonomy" id="1915356"/>
    <lineage>
        <taxon>Eukaryota</taxon>
        <taxon>Metamonada</taxon>
        <taxon>Parabasalia</taxon>
        <taxon>Tritrichomonadida</taxon>
        <taxon>Tritrichomonadidae</taxon>
        <taxon>Tritrichomonas</taxon>
    </lineage>
</organism>
<dbReference type="PANTHER" id="PTHR43399">
    <property type="entry name" value="SUBTILISIN-RELATED"/>
    <property type="match status" value="1"/>
</dbReference>
<dbReference type="InterPro" id="IPR036852">
    <property type="entry name" value="Peptidase_S8/S53_dom_sf"/>
</dbReference>
<comment type="caution">
    <text evidence="2">Lacks conserved residue(s) required for the propagation of feature annotation.</text>
</comment>
<feature type="domain" description="Peptidase S8/S53" evidence="3">
    <location>
        <begin position="130"/>
        <end position="226"/>
    </location>
</feature>
<evidence type="ECO:0000259" key="3">
    <source>
        <dbReference type="Pfam" id="PF00082"/>
    </source>
</evidence>
<dbReference type="InterPro" id="IPR051048">
    <property type="entry name" value="Peptidase_S8/S53_subtilisin"/>
</dbReference>
<name>A0ABR2GRD8_9EUKA</name>
<comment type="similarity">
    <text evidence="1 2">Belongs to the peptidase S8 family.</text>
</comment>
<dbReference type="PROSITE" id="PS51892">
    <property type="entry name" value="SUBTILASE"/>
    <property type="match status" value="1"/>
</dbReference>
<dbReference type="Pfam" id="PF00082">
    <property type="entry name" value="Peptidase_S8"/>
    <property type="match status" value="1"/>
</dbReference>
<accession>A0ABR2GRD8</accession>
<evidence type="ECO:0000313" key="4">
    <source>
        <dbReference type="EMBL" id="KAK8836469.1"/>
    </source>
</evidence>
<dbReference type="Proteomes" id="UP001470230">
    <property type="component" value="Unassembled WGS sequence"/>
</dbReference>
<sequence>MLIESSDKIGELSLFNNTDYEYVKTAPDYELSSTEQYSIEKKVSSDSYIIKIDQYDLDNYQFLQKKKKIAYLLSNIAAVQSISPYSKPQGANNVNIGIIQKLYQPLRRDGYLNLYKYSRYAHDHNITCEGQILTIIDTLLDFRHPMFRDDNVENEFNKEIPKHRKIFYYHFNGDLNAWQKNITAENHGTHVAGTLAGKTIANLGNASINDMFDGSAPGAKLFYMQANTASLPP</sequence>
<evidence type="ECO:0000313" key="5">
    <source>
        <dbReference type="Proteomes" id="UP001470230"/>
    </source>
</evidence>
<evidence type="ECO:0000256" key="1">
    <source>
        <dbReference type="ARBA" id="ARBA00011073"/>
    </source>
</evidence>
<dbReference type="Gene3D" id="3.40.50.200">
    <property type="entry name" value="Peptidase S8/S53 domain"/>
    <property type="match status" value="1"/>
</dbReference>